<feature type="chain" id="PRO_5046548041" evidence="1">
    <location>
        <begin position="22"/>
        <end position="142"/>
    </location>
</feature>
<protein>
    <submittedName>
        <fullName evidence="2">Uncharacterized protein</fullName>
    </submittedName>
</protein>
<gene>
    <name evidence="2" type="ORF">N7Z68_20115</name>
</gene>
<sequence>MFKKIVAFVLLFIALTTVVSAQNQKPVEIFHIEKGEVIQSVPSTDKIQAETKALIESTTGLSKKFNPIPDEGYMIKVPFERAATIENEWFHDLVDQVVFIFPKDDKPHYLLFNDENTPFFFNFDGNPDHLLKELNFDPASVT</sequence>
<keyword evidence="1" id="KW-0732">Signal</keyword>
<name>A0ABT5VJM7_9BACI</name>
<reference evidence="2" key="1">
    <citation type="submission" date="2024-05" db="EMBL/GenBank/DDBJ databases">
        <title>Alkalihalobacillus sp. strain MEB203 novel alkaliphilic bacterium from Lonar Lake, India.</title>
        <authorList>
            <person name="Joshi A."/>
            <person name="Thite S."/>
            <person name="Mengade P."/>
        </authorList>
    </citation>
    <scope>NUCLEOTIDE SEQUENCE</scope>
    <source>
        <strain evidence="2">MEB 203</strain>
    </source>
</reference>
<evidence type="ECO:0000313" key="2">
    <source>
        <dbReference type="EMBL" id="MDE5415657.1"/>
    </source>
</evidence>
<accession>A0ABT5VJM7</accession>
<evidence type="ECO:0000313" key="3">
    <source>
        <dbReference type="Proteomes" id="UP001148125"/>
    </source>
</evidence>
<keyword evidence="3" id="KW-1185">Reference proteome</keyword>
<dbReference type="Proteomes" id="UP001148125">
    <property type="component" value="Unassembled WGS sequence"/>
</dbReference>
<dbReference type="EMBL" id="JAOTPO010000018">
    <property type="protein sequence ID" value="MDE5415657.1"/>
    <property type="molecule type" value="Genomic_DNA"/>
</dbReference>
<dbReference type="RefSeq" id="WP_275120258.1">
    <property type="nucleotide sequence ID" value="NZ_JAOTPO010000018.1"/>
</dbReference>
<feature type="signal peptide" evidence="1">
    <location>
        <begin position="1"/>
        <end position="21"/>
    </location>
</feature>
<proteinExistence type="predicted"/>
<comment type="caution">
    <text evidence="2">The sequence shown here is derived from an EMBL/GenBank/DDBJ whole genome shotgun (WGS) entry which is preliminary data.</text>
</comment>
<evidence type="ECO:0000256" key="1">
    <source>
        <dbReference type="SAM" id="SignalP"/>
    </source>
</evidence>
<organism evidence="2 3">
    <name type="scientific">Alkalihalobacterium chitinilyticum</name>
    <dbReference type="NCBI Taxonomy" id="2980103"/>
    <lineage>
        <taxon>Bacteria</taxon>
        <taxon>Bacillati</taxon>
        <taxon>Bacillota</taxon>
        <taxon>Bacilli</taxon>
        <taxon>Bacillales</taxon>
        <taxon>Bacillaceae</taxon>
        <taxon>Alkalihalobacterium</taxon>
    </lineage>
</organism>